<evidence type="ECO:0000313" key="2">
    <source>
        <dbReference type="Proteomes" id="UP000322915"/>
    </source>
</evidence>
<accession>A0ABQ6RK96</accession>
<dbReference type="EMBL" id="SEUJ01000061">
    <property type="protein sequence ID" value="KAA1160328.1"/>
    <property type="molecule type" value="Genomic_DNA"/>
</dbReference>
<evidence type="ECO:0000313" key="1">
    <source>
        <dbReference type="EMBL" id="KAA1160328.1"/>
    </source>
</evidence>
<proteinExistence type="predicted"/>
<keyword evidence="2" id="KW-1185">Reference proteome</keyword>
<comment type="caution">
    <text evidence="1">The sequence shown here is derived from an EMBL/GenBank/DDBJ whole genome shotgun (WGS) entry which is preliminary data.</text>
</comment>
<dbReference type="Proteomes" id="UP000322915">
    <property type="component" value="Unassembled WGS sequence"/>
</dbReference>
<name>A0ABQ6RK96_9GAMM</name>
<sequence length="82" mass="9156">MFEFKMTINGKPMTETNIKNELEIDMFETVIEVIKETVESAISKDEALKIKIDVIGTDIEALSLDIIGPDDIVNKIKAALDD</sequence>
<organism evidence="1 2">
    <name type="scientific">Pseudoalteromonas fuliginea</name>
    <dbReference type="NCBI Taxonomy" id="1872678"/>
    <lineage>
        <taxon>Bacteria</taxon>
        <taxon>Pseudomonadati</taxon>
        <taxon>Pseudomonadota</taxon>
        <taxon>Gammaproteobacteria</taxon>
        <taxon>Alteromonadales</taxon>
        <taxon>Pseudoalteromonadaceae</taxon>
        <taxon>Pseudoalteromonas</taxon>
    </lineage>
</organism>
<reference evidence="1 2" key="1">
    <citation type="submission" date="2019-01" db="EMBL/GenBank/DDBJ databases">
        <title>Genome sequences of marine Pseudoalteromonas species.</title>
        <authorList>
            <person name="Boraston A.B."/>
            <person name="Hehemann J.-H."/>
            <person name="Vickers C.J."/>
            <person name="Salama-Alber O."/>
            <person name="Abe K."/>
            <person name="Hettle A.J."/>
        </authorList>
    </citation>
    <scope>NUCLEOTIDE SEQUENCE [LARGE SCALE GENOMIC DNA]</scope>
    <source>
        <strain evidence="1 2">PS47</strain>
    </source>
</reference>
<gene>
    <name evidence="1" type="ORF">EU509_06065</name>
</gene>
<protein>
    <submittedName>
        <fullName evidence="1">Uncharacterized protein</fullName>
    </submittedName>
</protein>
<dbReference type="RefSeq" id="WP_149605276.1">
    <property type="nucleotide sequence ID" value="NZ_SEUJ01000061.1"/>
</dbReference>